<evidence type="ECO:0000313" key="1">
    <source>
        <dbReference type="EMBL" id="GAY72720.1"/>
    </source>
</evidence>
<dbReference type="SUPFAM" id="SSF54518">
    <property type="entry name" value="Tubby C-terminal domain-like"/>
    <property type="match status" value="1"/>
</dbReference>
<name>A0A401FJZ9_9LACO</name>
<organism evidence="1 2">
    <name type="scientific">Lentilactobacillus kosonis</name>
    <dbReference type="NCBI Taxonomy" id="2810561"/>
    <lineage>
        <taxon>Bacteria</taxon>
        <taxon>Bacillati</taxon>
        <taxon>Bacillota</taxon>
        <taxon>Bacilli</taxon>
        <taxon>Lactobacillales</taxon>
        <taxon>Lactobacillaceae</taxon>
        <taxon>Lentilactobacillus</taxon>
    </lineage>
</organism>
<dbReference type="AlphaFoldDB" id="A0A401FJZ9"/>
<sequence>MARKIQINVSELERSHATKVINEFSNNQYLVVGRWGLVTDSYSIYSRSGELLCEIKQATLGTSPRFDIYYLDKLVGTSIINLSLHYSTIYIKGINWLIIGNEVKQNYSIIKKQKRIGTIHSFNTHGDVVRIISTDNINDESIMVAIAAILNHPVTTSQLNISKNPFNHFNPTIS</sequence>
<gene>
    <name evidence="1" type="ORF">NBRC111893_866</name>
</gene>
<proteinExistence type="predicted"/>
<protein>
    <recommendedName>
        <fullName evidence="3">YxjI</fullName>
    </recommendedName>
</protein>
<dbReference type="Proteomes" id="UP000286974">
    <property type="component" value="Unassembled WGS sequence"/>
</dbReference>
<evidence type="ECO:0000313" key="2">
    <source>
        <dbReference type="Proteomes" id="UP000286974"/>
    </source>
</evidence>
<dbReference type="RefSeq" id="WP_125008009.1">
    <property type="nucleotide sequence ID" value="NZ_BEXA01000002.1"/>
</dbReference>
<reference evidence="1 2" key="1">
    <citation type="submission" date="2017-11" db="EMBL/GenBank/DDBJ databases">
        <title>Draft Genome Sequence of Lactobacillus curieae NBRC 111893 isolated from Koso, a Japanese sugar-Vegetable Fermented Beverage.</title>
        <authorList>
            <person name="Chiou T.Y."/>
            <person name="Oshima K."/>
            <person name="Suda W."/>
            <person name="Hattori M."/>
            <person name="Takahashi T."/>
        </authorList>
    </citation>
    <scope>NUCLEOTIDE SEQUENCE [LARGE SCALE GENOMIC DNA]</scope>
    <source>
        <strain evidence="1 2">NBRC111893</strain>
    </source>
</reference>
<keyword evidence="2" id="KW-1185">Reference proteome</keyword>
<evidence type="ECO:0008006" key="3">
    <source>
        <dbReference type="Google" id="ProtNLM"/>
    </source>
</evidence>
<dbReference type="OrthoDB" id="2248181at2"/>
<comment type="caution">
    <text evidence="1">The sequence shown here is derived from an EMBL/GenBank/DDBJ whole genome shotgun (WGS) entry which is preliminary data.</text>
</comment>
<accession>A0A401FJZ9</accession>
<dbReference type="InterPro" id="IPR025659">
    <property type="entry name" value="Tubby-like_C"/>
</dbReference>
<dbReference type="EMBL" id="BEXA01000002">
    <property type="protein sequence ID" value="GAY72720.1"/>
    <property type="molecule type" value="Genomic_DNA"/>
</dbReference>